<evidence type="ECO:0000313" key="2">
    <source>
        <dbReference type="Proteomes" id="UP000619265"/>
    </source>
</evidence>
<dbReference type="AlphaFoldDB" id="A0A834D617"/>
<proteinExistence type="predicted"/>
<evidence type="ECO:0000313" key="1">
    <source>
        <dbReference type="EMBL" id="KAF5475611.1"/>
    </source>
</evidence>
<gene>
    <name evidence="1" type="ORF">F2P56_007403</name>
</gene>
<reference evidence="1" key="1">
    <citation type="submission" date="2015-10" db="EMBL/GenBank/DDBJ databases">
        <authorList>
            <person name="Martinez-Garcia P.J."/>
            <person name="Crepeau M.W."/>
            <person name="Puiu D."/>
            <person name="Gonzalez-Ibeas D."/>
            <person name="Whalen J."/>
            <person name="Stevens K."/>
            <person name="Paul R."/>
            <person name="Butterfield T."/>
            <person name="Britton M."/>
            <person name="Reagan R."/>
            <person name="Chakraborty S."/>
            <person name="Walawage S.L."/>
            <person name="Vasquez-Gross H.A."/>
            <person name="Cardeno C."/>
            <person name="Famula R."/>
            <person name="Pratt K."/>
            <person name="Kuruganti S."/>
            <person name="Aradhya M.K."/>
            <person name="Leslie C.A."/>
            <person name="Dandekar A.M."/>
            <person name="Salzberg S.L."/>
            <person name="Wegrzyn J.L."/>
            <person name="Langley C.H."/>
            <person name="Neale D.B."/>
        </authorList>
    </citation>
    <scope>NUCLEOTIDE SEQUENCE</scope>
    <source>
        <tissue evidence="1">Leaves</tissue>
    </source>
</reference>
<dbReference type="Gramene" id="Jr03_19200_p1">
    <property type="protein sequence ID" value="cds.Jr03_19200_p1"/>
    <property type="gene ID" value="Jr03_19200"/>
</dbReference>
<sequence>MIMMGCAIEVVIESKCFILSKFGDDGLRVTKRSWKIEQMVMLGHSSIQWLEKVLEESLSRGKKEVYSATRGGFCSMIAQRCANRRVRYLQILEYNQGGRRNMREVLLEQGKEVTKVGGLSGGGHRNHGQGALRHHAQSYKEALSTSMLKAHMRDGGARVSNRRQGQRRWEGKTNGVLNHFHGRGTGACQETWAIRKRLLEMQG</sequence>
<organism evidence="1 2">
    <name type="scientific">Juglans regia</name>
    <name type="common">English walnut</name>
    <dbReference type="NCBI Taxonomy" id="51240"/>
    <lineage>
        <taxon>Eukaryota</taxon>
        <taxon>Viridiplantae</taxon>
        <taxon>Streptophyta</taxon>
        <taxon>Embryophyta</taxon>
        <taxon>Tracheophyta</taxon>
        <taxon>Spermatophyta</taxon>
        <taxon>Magnoliopsida</taxon>
        <taxon>eudicotyledons</taxon>
        <taxon>Gunneridae</taxon>
        <taxon>Pentapetalae</taxon>
        <taxon>rosids</taxon>
        <taxon>fabids</taxon>
        <taxon>Fagales</taxon>
        <taxon>Juglandaceae</taxon>
        <taxon>Juglans</taxon>
    </lineage>
</organism>
<dbReference type="EMBL" id="LIHL02000003">
    <property type="protein sequence ID" value="KAF5475611.1"/>
    <property type="molecule type" value="Genomic_DNA"/>
</dbReference>
<dbReference type="Proteomes" id="UP000619265">
    <property type="component" value="Unassembled WGS sequence"/>
</dbReference>
<reference evidence="1" key="2">
    <citation type="submission" date="2020-03" db="EMBL/GenBank/DDBJ databases">
        <title>Walnut 2.0.</title>
        <authorList>
            <person name="Marrano A."/>
            <person name="Britton M."/>
            <person name="Zimin A.V."/>
            <person name="Zaini P.A."/>
            <person name="Workman R."/>
            <person name="Puiu D."/>
            <person name="Bianco L."/>
            <person name="Allen B.J."/>
            <person name="Troggio M."/>
            <person name="Leslie C.A."/>
            <person name="Timp W."/>
            <person name="Dendekar A."/>
            <person name="Salzberg S.L."/>
            <person name="Neale D.B."/>
        </authorList>
    </citation>
    <scope>NUCLEOTIDE SEQUENCE</scope>
    <source>
        <tissue evidence="1">Leaves</tissue>
    </source>
</reference>
<accession>A0A834D617</accession>
<protein>
    <submittedName>
        <fullName evidence="1">Uncharacterized protein</fullName>
    </submittedName>
</protein>
<name>A0A834D617_JUGRE</name>
<comment type="caution">
    <text evidence="1">The sequence shown here is derived from an EMBL/GenBank/DDBJ whole genome shotgun (WGS) entry which is preliminary data.</text>
</comment>